<evidence type="ECO:0000256" key="1">
    <source>
        <dbReference type="SAM" id="MobiDB-lite"/>
    </source>
</evidence>
<dbReference type="PaxDb" id="4113-PGSC0003DMT400085853"/>
<feature type="compositionally biased region" description="Polar residues" evidence="1">
    <location>
        <begin position="12"/>
        <end position="26"/>
    </location>
</feature>
<accession>M1DAE8</accession>
<feature type="domain" description="Retrotransposon Copia-like N-terminal" evidence="2">
    <location>
        <begin position="47"/>
        <end position="79"/>
    </location>
</feature>
<evidence type="ECO:0000313" key="3">
    <source>
        <dbReference type="EnsemblPlants" id="PGSC0003DMT400085853"/>
    </source>
</evidence>
<name>M1DAE8_SOLTU</name>
<dbReference type="AlphaFoldDB" id="M1DAE8"/>
<feature type="region of interest" description="Disordered" evidence="1">
    <location>
        <begin position="1"/>
        <end position="26"/>
    </location>
</feature>
<organism evidence="3 4">
    <name type="scientific">Solanum tuberosum</name>
    <name type="common">Potato</name>
    <dbReference type="NCBI Taxonomy" id="4113"/>
    <lineage>
        <taxon>Eukaryota</taxon>
        <taxon>Viridiplantae</taxon>
        <taxon>Streptophyta</taxon>
        <taxon>Embryophyta</taxon>
        <taxon>Tracheophyta</taxon>
        <taxon>Spermatophyta</taxon>
        <taxon>Magnoliopsida</taxon>
        <taxon>eudicotyledons</taxon>
        <taxon>Gunneridae</taxon>
        <taxon>Pentapetalae</taxon>
        <taxon>asterids</taxon>
        <taxon>lamiids</taxon>
        <taxon>Solanales</taxon>
        <taxon>Solanaceae</taxon>
        <taxon>Solanoideae</taxon>
        <taxon>Solaneae</taxon>
        <taxon>Solanum</taxon>
    </lineage>
</organism>
<dbReference type="Pfam" id="PF14244">
    <property type="entry name" value="Retrotran_gag_3"/>
    <property type="match status" value="1"/>
</dbReference>
<dbReference type="Proteomes" id="UP000011115">
    <property type="component" value="Unassembled WGS sequence"/>
</dbReference>
<protein>
    <recommendedName>
        <fullName evidence="2">Retrotransposon Copia-like N-terminal domain-containing protein</fullName>
    </recommendedName>
</protein>
<keyword evidence="4" id="KW-1185">Reference proteome</keyword>
<evidence type="ECO:0000313" key="4">
    <source>
        <dbReference type="Proteomes" id="UP000011115"/>
    </source>
</evidence>
<reference evidence="3" key="2">
    <citation type="submission" date="2015-06" db="UniProtKB">
        <authorList>
            <consortium name="EnsemblPlants"/>
        </authorList>
    </citation>
    <scope>IDENTIFICATION</scope>
    <source>
        <strain evidence="3">DM1-3 516 R44</strain>
    </source>
</reference>
<reference evidence="4" key="1">
    <citation type="journal article" date="2011" name="Nature">
        <title>Genome sequence and analysis of the tuber crop potato.</title>
        <authorList>
            <consortium name="The Potato Genome Sequencing Consortium"/>
        </authorList>
    </citation>
    <scope>NUCLEOTIDE SEQUENCE [LARGE SCALE GENOMIC DNA]</scope>
    <source>
        <strain evidence="4">cv. DM1-3 516 R44</strain>
    </source>
</reference>
<dbReference type="InParanoid" id="M1DAE8"/>
<dbReference type="InterPro" id="IPR029472">
    <property type="entry name" value="Copia-like_N"/>
</dbReference>
<dbReference type="EnsemblPlants" id="PGSC0003DMT400085853">
    <property type="protein sequence ID" value="PGSC0003DMT400085853"/>
    <property type="gene ID" value="PGSC0003DMG400035424"/>
</dbReference>
<sequence length="146" mass="16159">MVNVRVEADPIQPSNNGQDASMANTSFNTSSVQGQGIDYNHPLFLSPSDVSGISIISFQLLGVENYTLWHRSIRLALLVPRDSYEMGKQMDDDDVVVDLESPSPKKRKITDEVKFNIKIEIENGSIMKSTIRYSFVAPGVIGRGRG</sequence>
<dbReference type="HOGENOM" id="CLU_1780699_0_0_1"/>
<proteinExistence type="predicted"/>
<dbReference type="Gramene" id="PGSC0003DMT400085853">
    <property type="protein sequence ID" value="PGSC0003DMT400085853"/>
    <property type="gene ID" value="PGSC0003DMG400035424"/>
</dbReference>
<evidence type="ECO:0000259" key="2">
    <source>
        <dbReference type="Pfam" id="PF14244"/>
    </source>
</evidence>